<evidence type="ECO:0000256" key="10">
    <source>
        <dbReference type="SAM" id="Phobius"/>
    </source>
</evidence>
<reference evidence="12 13" key="1">
    <citation type="submission" date="2024-09" db="EMBL/GenBank/DDBJ databases">
        <title>Rethinking Asexuality: The Enigmatic Case of Functional Sexual Genes in Lepraria (Stereocaulaceae).</title>
        <authorList>
            <person name="Doellman M."/>
            <person name="Sun Y."/>
            <person name="Barcenas-Pena A."/>
            <person name="Lumbsch H.T."/>
            <person name="Grewe F."/>
        </authorList>
    </citation>
    <scope>NUCLEOTIDE SEQUENCE [LARGE SCALE GENOMIC DNA]</scope>
    <source>
        <strain evidence="12 13">Mercado 3170</strain>
    </source>
</reference>
<dbReference type="HAMAP" id="MF_03113">
    <property type="entry name" value="Get1"/>
    <property type="match status" value="1"/>
</dbReference>
<dbReference type="InterPro" id="IPR027538">
    <property type="entry name" value="Get1_fungi"/>
</dbReference>
<keyword evidence="5 8" id="KW-0256">Endoplasmic reticulum</keyword>
<keyword evidence="13" id="KW-1185">Reference proteome</keyword>
<dbReference type="InterPro" id="IPR029012">
    <property type="entry name" value="Helix_hairpin_bin_sf"/>
</dbReference>
<feature type="topological domain" description="Lumenal" evidence="8">
    <location>
        <begin position="1"/>
        <end position="4"/>
    </location>
</feature>
<dbReference type="PANTHER" id="PTHR42650">
    <property type="entry name" value="TAIL-ANCHORED PROTEIN INSERTION RECEPTOR WRB"/>
    <property type="match status" value="1"/>
</dbReference>
<keyword evidence="6 8" id="KW-1133">Transmembrane helix</keyword>
<name>A0ABR4A5T2_9LECA</name>
<evidence type="ECO:0000256" key="7">
    <source>
        <dbReference type="ARBA" id="ARBA00023136"/>
    </source>
</evidence>
<evidence type="ECO:0000256" key="1">
    <source>
        <dbReference type="ARBA" id="ARBA00004477"/>
    </source>
</evidence>
<keyword evidence="11" id="KW-0732">Signal</keyword>
<comment type="caution">
    <text evidence="8">Lacks conserved residue(s) required for the propagation of feature annotation.</text>
</comment>
<feature type="region of interest" description="Disordered" evidence="9">
    <location>
        <begin position="193"/>
        <end position="213"/>
    </location>
</feature>
<evidence type="ECO:0000256" key="2">
    <source>
        <dbReference type="ARBA" id="ARBA00010799"/>
    </source>
</evidence>
<dbReference type="Pfam" id="PF04420">
    <property type="entry name" value="CHD5"/>
    <property type="match status" value="1"/>
</dbReference>
<organism evidence="12 13">
    <name type="scientific">Stereocaulon virgatum</name>
    <dbReference type="NCBI Taxonomy" id="373712"/>
    <lineage>
        <taxon>Eukaryota</taxon>
        <taxon>Fungi</taxon>
        <taxon>Dikarya</taxon>
        <taxon>Ascomycota</taxon>
        <taxon>Pezizomycotina</taxon>
        <taxon>Lecanoromycetes</taxon>
        <taxon>OSLEUM clade</taxon>
        <taxon>Lecanoromycetidae</taxon>
        <taxon>Lecanorales</taxon>
        <taxon>Lecanorineae</taxon>
        <taxon>Stereocaulaceae</taxon>
        <taxon>Stereocaulon</taxon>
    </lineage>
</organism>
<evidence type="ECO:0000256" key="3">
    <source>
        <dbReference type="ARBA" id="ARBA00022448"/>
    </source>
</evidence>
<evidence type="ECO:0000256" key="11">
    <source>
        <dbReference type="SAM" id="SignalP"/>
    </source>
</evidence>
<accession>A0ABR4A5T2</accession>
<keyword evidence="7 8" id="KW-0472">Membrane</keyword>
<dbReference type="Proteomes" id="UP001590950">
    <property type="component" value="Unassembled WGS sequence"/>
</dbReference>
<keyword evidence="4 8" id="KW-0812">Transmembrane</keyword>
<evidence type="ECO:0000256" key="8">
    <source>
        <dbReference type="HAMAP-Rule" id="MF_03113"/>
    </source>
</evidence>
<dbReference type="InterPro" id="IPR028945">
    <property type="entry name" value="Get1"/>
</dbReference>
<sequence length="213" mass="23856">MPSLLLVVFGLQLLIHIVNTVGAPVVNEFLWTLYNKLPTSTSADVKSQGALAREVLRLKRELNATSAQDQFAKWAKLDREHNKVQAKYDEKANSLKDFKSTFDRSVTFLRWGGTNGLRFFLQFWYAKRPMFWIPKGWVPRYVEWLLAFPRAPTGSVSIQMWGIACATVVQLVGAAVVAILVLVDESKQGQGRQKMAMGAGSRNKGGGKVKKEL</sequence>
<evidence type="ECO:0008006" key="14">
    <source>
        <dbReference type="Google" id="ProtNLM"/>
    </source>
</evidence>
<feature type="signal peptide" evidence="11">
    <location>
        <begin position="1"/>
        <end position="20"/>
    </location>
</feature>
<evidence type="ECO:0000256" key="6">
    <source>
        <dbReference type="ARBA" id="ARBA00022989"/>
    </source>
</evidence>
<gene>
    <name evidence="8" type="primary">GET1</name>
    <name evidence="12" type="ORF">N7G274_006124</name>
</gene>
<feature type="chain" id="PRO_5046460632" description="Guided entry of tail-anchored proteins 1" evidence="11">
    <location>
        <begin position="21"/>
        <end position="213"/>
    </location>
</feature>
<evidence type="ECO:0000313" key="13">
    <source>
        <dbReference type="Proteomes" id="UP001590950"/>
    </source>
</evidence>
<evidence type="ECO:0000256" key="4">
    <source>
        <dbReference type="ARBA" id="ARBA00022692"/>
    </source>
</evidence>
<evidence type="ECO:0000256" key="5">
    <source>
        <dbReference type="ARBA" id="ARBA00022824"/>
    </source>
</evidence>
<feature type="transmembrane region" description="Helical" evidence="10">
    <location>
        <begin position="160"/>
        <end position="183"/>
    </location>
</feature>
<evidence type="ECO:0000313" key="12">
    <source>
        <dbReference type="EMBL" id="KAL2041180.1"/>
    </source>
</evidence>
<dbReference type="PANTHER" id="PTHR42650:SF1">
    <property type="entry name" value="GUIDED ENTRY OF TAIL-ANCHORED PROTEINS FACTOR 1"/>
    <property type="match status" value="1"/>
</dbReference>
<dbReference type="Gene3D" id="1.10.287.660">
    <property type="entry name" value="Helix hairpin bin"/>
    <property type="match status" value="1"/>
</dbReference>
<protein>
    <recommendedName>
        <fullName evidence="14">Guided entry of tail-anchored proteins 1</fullName>
    </recommendedName>
</protein>
<comment type="subcellular location">
    <subcellularLocation>
        <location evidence="1">Endoplasmic reticulum membrane</location>
        <topology evidence="1">Multi-pass membrane protein</topology>
    </subcellularLocation>
</comment>
<evidence type="ECO:0000256" key="9">
    <source>
        <dbReference type="SAM" id="MobiDB-lite"/>
    </source>
</evidence>
<feature type="topological domain" description="Cytoplasmic" evidence="8">
    <location>
        <begin position="173"/>
        <end position="213"/>
    </location>
</feature>
<proteinExistence type="inferred from homology"/>
<keyword evidence="3 8" id="KW-0813">Transport</keyword>
<dbReference type="EMBL" id="JBEFKJ010000018">
    <property type="protein sequence ID" value="KAL2041180.1"/>
    <property type="molecule type" value="Genomic_DNA"/>
</dbReference>
<comment type="similarity">
    <text evidence="2 8">Belongs to the WRB/GET1 family.</text>
</comment>
<comment type="caution">
    <text evidence="12">The sequence shown here is derived from an EMBL/GenBank/DDBJ whole genome shotgun (WGS) entry which is preliminary data.</text>
</comment>